<keyword evidence="15" id="KW-0449">Lipoprotein</keyword>
<dbReference type="InterPro" id="IPR036116">
    <property type="entry name" value="FN3_sf"/>
</dbReference>
<keyword evidence="14" id="KW-0325">Glycoprotein</keyword>
<dbReference type="AlphaFoldDB" id="A0A8T0BP41"/>
<dbReference type="PRINTS" id="PR00346">
    <property type="entry name" value="TISSUEFACTOR"/>
</dbReference>
<dbReference type="InterPro" id="IPR013783">
    <property type="entry name" value="Ig-like_fold"/>
</dbReference>
<dbReference type="Pfam" id="PF01108">
    <property type="entry name" value="Tissue_fac"/>
    <property type="match status" value="1"/>
</dbReference>
<organism evidence="21 22">
    <name type="scientific">Silurus meridionalis</name>
    <name type="common">Southern catfish</name>
    <name type="synonym">Silurus soldatovi meridionalis</name>
    <dbReference type="NCBI Taxonomy" id="175797"/>
    <lineage>
        <taxon>Eukaryota</taxon>
        <taxon>Metazoa</taxon>
        <taxon>Chordata</taxon>
        <taxon>Craniata</taxon>
        <taxon>Vertebrata</taxon>
        <taxon>Euteleostomi</taxon>
        <taxon>Actinopterygii</taxon>
        <taxon>Neopterygii</taxon>
        <taxon>Teleostei</taxon>
        <taxon>Ostariophysi</taxon>
        <taxon>Siluriformes</taxon>
        <taxon>Siluridae</taxon>
        <taxon>Silurus</taxon>
    </lineage>
</organism>
<keyword evidence="7" id="KW-0356">Hemostasis</keyword>
<comment type="subcellular location">
    <subcellularLocation>
        <location evidence="2">Membrane</location>
        <topology evidence="2">Single-pass type I membrane protein</topology>
    </subcellularLocation>
</comment>
<evidence type="ECO:0000256" key="1">
    <source>
        <dbReference type="ARBA" id="ARBA00002201"/>
    </source>
</evidence>
<evidence type="ECO:0000259" key="19">
    <source>
        <dbReference type="Pfam" id="PF01108"/>
    </source>
</evidence>
<dbReference type="InterPro" id="IPR001187">
    <property type="entry name" value="Tissue_factor"/>
</dbReference>
<dbReference type="OrthoDB" id="8942372at2759"/>
<dbReference type="InterPro" id="IPR050650">
    <property type="entry name" value="Type-II_Cytokine-TF_Rcpt"/>
</dbReference>
<evidence type="ECO:0000256" key="11">
    <source>
        <dbReference type="ARBA" id="ARBA00023136"/>
    </source>
</evidence>
<keyword evidence="13" id="KW-1015">Disulfide bond</keyword>
<evidence type="ECO:0000313" key="21">
    <source>
        <dbReference type="EMBL" id="KAF7708645.1"/>
    </source>
</evidence>
<evidence type="ECO:0000256" key="5">
    <source>
        <dbReference type="ARBA" id="ARBA00018722"/>
    </source>
</evidence>
<evidence type="ECO:0000256" key="10">
    <source>
        <dbReference type="ARBA" id="ARBA00023084"/>
    </source>
</evidence>
<dbReference type="Gene3D" id="2.60.40.10">
    <property type="entry name" value="Immunoglobulins"/>
    <property type="match status" value="2"/>
</dbReference>
<dbReference type="GO" id="GO:0004896">
    <property type="term" value="F:cytokine receptor activity"/>
    <property type="evidence" value="ECO:0007669"/>
    <property type="project" value="TreeGrafter"/>
</dbReference>
<evidence type="ECO:0000256" key="9">
    <source>
        <dbReference type="ARBA" id="ARBA00022989"/>
    </source>
</evidence>
<evidence type="ECO:0000313" key="22">
    <source>
        <dbReference type="Proteomes" id="UP000606274"/>
    </source>
</evidence>
<evidence type="ECO:0000256" key="3">
    <source>
        <dbReference type="ARBA" id="ARBA00009197"/>
    </source>
</evidence>
<evidence type="ECO:0000256" key="4">
    <source>
        <dbReference type="ARBA" id="ARBA00011184"/>
    </source>
</evidence>
<gene>
    <name evidence="21" type="ORF">HF521_017702</name>
</gene>
<feature type="signal peptide" evidence="18">
    <location>
        <begin position="1"/>
        <end position="23"/>
    </location>
</feature>
<evidence type="ECO:0000256" key="17">
    <source>
        <dbReference type="SAM" id="Phobius"/>
    </source>
</evidence>
<accession>A0A8T0BP41</accession>
<evidence type="ECO:0000256" key="7">
    <source>
        <dbReference type="ARBA" id="ARBA00022696"/>
    </source>
</evidence>
<keyword evidence="10" id="KW-0094">Blood coagulation</keyword>
<feature type="domain" description="Interferon/interleukin receptor" evidence="20">
    <location>
        <begin position="125"/>
        <end position="232"/>
    </location>
</feature>
<dbReference type="EMBL" id="JABFDY010000004">
    <property type="protein sequence ID" value="KAF7708645.1"/>
    <property type="molecule type" value="Genomic_DNA"/>
</dbReference>
<dbReference type="PANTHER" id="PTHR20859">
    <property type="entry name" value="INTERFERON/INTERLEUKIN RECEPTOR"/>
    <property type="match status" value="1"/>
</dbReference>
<proteinExistence type="inferred from homology"/>
<comment type="caution">
    <text evidence="21">The sequence shown here is derived from an EMBL/GenBank/DDBJ whole genome shotgun (WGS) entry which is preliminary data.</text>
</comment>
<evidence type="ECO:0000256" key="18">
    <source>
        <dbReference type="SAM" id="SignalP"/>
    </source>
</evidence>
<dbReference type="GO" id="GO:0007596">
    <property type="term" value="P:blood coagulation"/>
    <property type="evidence" value="ECO:0007669"/>
    <property type="project" value="UniProtKB-KW"/>
</dbReference>
<keyword evidence="12" id="KW-0564">Palmitate</keyword>
<dbReference type="SUPFAM" id="SSF49265">
    <property type="entry name" value="Fibronectin type III"/>
    <property type="match status" value="2"/>
</dbReference>
<keyword evidence="9 17" id="KW-1133">Transmembrane helix</keyword>
<evidence type="ECO:0000259" key="20">
    <source>
        <dbReference type="Pfam" id="PF09294"/>
    </source>
</evidence>
<evidence type="ECO:0000256" key="14">
    <source>
        <dbReference type="ARBA" id="ARBA00023180"/>
    </source>
</evidence>
<evidence type="ECO:0000256" key="15">
    <source>
        <dbReference type="ARBA" id="ARBA00023288"/>
    </source>
</evidence>
<dbReference type="FunFam" id="2.60.40.10:FF:000899">
    <property type="entry name" value="Tissue factor"/>
    <property type="match status" value="1"/>
</dbReference>
<evidence type="ECO:0000256" key="2">
    <source>
        <dbReference type="ARBA" id="ARBA00004479"/>
    </source>
</evidence>
<reference evidence="21" key="1">
    <citation type="submission" date="2020-08" db="EMBL/GenBank/DDBJ databases">
        <title>Chromosome-level assembly of Southern catfish (Silurus meridionalis) provides insights into visual adaptation to the nocturnal and benthic lifestyles.</title>
        <authorList>
            <person name="Zhang Y."/>
            <person name="Wang D."/>
            <person name="Peng Z."/>
        </authorList>
    </citation>
    <scope>NUCLEOTIDE SEQUENCE</scope>
    <source>
        <strain evidence="21">SWU-2019-XX</strain>
        <tissue evidence="21">Muscle</tissue>
    </source>
</reference>
<comment type="function">
    <text evidence="1">Initiates blood coagulation by forming a complex with circulating factor VII or VIIa. The [TF:VIIa] complex activates factors IX or X by specific limited proteolysis. TF plays a role in normal hemostasis by initiating the cell-surface assembly and propagation of the coagulation protease cascade.</text>
</comment>
<evidence type="ECO:0000256" key="12">
    <source>
        <dbReference type="ARBA" id="ARBA00023139"/>
    </source>
</evidence>
<name>A0A8T0BP41_SILME</name>
<evidence type="ECO:0000256" key="13">
    <source>
        <dbReference type="ARBA" id="ARBA00023157"/>
    </source>
</evidence>
<keyword evidence="8 18" id="KW-0732">Signal</keyword>
<dbReference type="Proteomes" id="UP000606274">
    <property type="component" value="Unassembled WGS sequence"/>
</dbReference>
<evidence type="ECO:0000256" key="16">
    <source>
        <dbReference type="ARBA" id="ARBA00031171"/>
    </source>
</evidence>
<dbReference type="InterPro" id="IPR015373">
    <property type="entry name" value="Interferon/interleukin_rcp_dom"/>
</dbReference>
<evidence type="ECO:0000256" key="6">
    <source>
        <dbReference type="ARBA" id="ARBA00022692"/>
    </source>
</evidence>
<keyword evidence="6 17" id="KW-0812">Transmembrane</keyword>
<feature type="domain" description="Fibronectin type-III" evidence="19">
    <location>
        <begin position="11"/>
        <end position="99"/>
    </location>
</feature>
<sequence length="288" mass="32394">MTEKHWSFAGVWLLLCLNTVVSGSFPQAQAVTWVSYNFKTILTWRPKPVNYSYTVEFSKFGGDNQRTSHCIQMNKTECDLTVEFADLKSKYTADVLSEPLPGVSFDSPEFPRTPSDQFCPYQDTFIGSPKFKIEVSKDERMTTLYIEDIPTALLDAQKKTRTIQDIFQNDLQYIVTYNKAKSSGKKVKMSASNQVELPDLDRGVSYCFTVQVQIPSRGSKNQLGELSQVQCSPGNTSFFEEYSIGVIAGCILAILVIISTLIVVIVICCNRRQKRDNEKNEGVPLKGV</sequence>
<comment type="similarity">
    <text evidence="3">Belongs to the tissue factor family.</text>
</comment>
<dbReference type="InterPro" id="IPR003961">
    <property type="entry name" value="FN3_dom"/>
</dbReference>
<dbReference type="Pfam" id="PF09294">
    <property type="entry name" value="Interfer-bind"/>
    <property type="match status" value="1"/>
</dbReference>
<keyword evidence="11 17" id="KW-0472">Membrane</keyword>
<dbReference type="PANTHER" id="PTHR20859:SF22">
    <property type="entry name" value="TISSUE FACTOR"/>
    <property type="match status" value="1"/>
</dbReference>
<comment type="subunit">
    <text evidence="4">Interacts with HSPE; the interaction, inhibited by heparin, promotes the generation of activated factor X and activates coagulation in the presence of activated factor VII.</text>
</comment>
<feature type="transmembrane region" description="Helical" evidence="17">
    <location>
        <begin position="242"/>
        <end position="269"/>
    </location>
</feature>
<evidence type="ECO:0000256" key="8">
    <source>
        <dbReference type="ARBA" id="ARBA00022729"/>
    </source>
</evidence>
<protein>
    <recommendedName>
        <fullName evidence="5">Tissue factor</fullName>
    </recommendedName>
    <alternativeName>
        <fullName evidence="16">Coagulation factor III</fullName>
    </alternativeName>
</protein>
<feature type="chain" id="PRO_5035861539" description="Tissue factor" evidence="18">
    <location>
        <begin position="24"/>
        <end position="288"/>
    </location>
</feature>
<dbReference type="GO" id="GO:0005886">
    <property type="term" value="C:plasma membrane"/>
    <property type="evidence" value="ECO:0007669"/>
    <property type="project" value="TreeGrafter"/>
</dbReference>
<keyword evidence="22" id="KW-1185">Reference proteome</keyword>